<dbReference type="AlphaFoldDB" id="A0A9W8VN53"/>
<dbReference type="InterPro" id="IPR050925">
    <property type="entry name" value="Rhomboid_protease_S54"/>
</dbReference>
<feature type="transmembrane region" description="Helical" evidence="9">
    <location>
        <begin position="371"/>
        <end position="387"/>
    </location>
</feature>
<dbReference type="GO" id="GO:0016020">
    <property type="term" value="C:membrane"/>
    <property type="evidence" value="ECO:0007669"/>
    <property type="project" value="UniProtKB-SubCell"/>
</dbReference>
<feature type="transmembrane region" description="Helical" evidence="9">
    <location>
        <begin position="423"/>
        <end position="441"/>
    </location>
</feature>
<sequence length="564" mass="62335">MSLFACPNSSRVLLRSALQRVVSKASSTTQPFAPTRWISGCASRNRHGLLSSNANCRNTAFVNNHTPYETRRTIFFDKTIRNYEDLPRDYRDQAGLQFRNNDLTEAEVQRVFGKGINAKRANQLLRILHGRRVAGTLQDPAFAIHTSSFTRDQMAKGLEYLRRSSPVDEVMNAGLRAEDELAQMEAEQEAVENKKRAKQAAKKGEGEAEAEAPPAPTYTPDPVYGHSKLDEIRAENVAKRKAREAIEEEARLAAEARGEVNSGTLANLDHKAERQIANPKIAEYYKNAQSDLEAPVQLKSWERILPSAVVVTLVVGFLAAVATVYEEPAPRYRVFPDISTAHATIGTIIALNVLVWAAWKVPPLWKIFNRYMIIAVGAVKPISMFTAPFSHQGIGHLVINMLPLFFVGRALHEEIGRADFLTLYTGCGAISFVGSVATYTLRGMLGVTTLGASAATLGVCAAYFWSHRLDGFRFFGLPQDGVPGVIFLALMFVPQLAAFGKTMKFRIDIASHLFGLLTGVLGIELINRSKEIHDKKVIAVFEKQSQTARLPRYEESTNGPTKSS</sequence>
<evidence type="ECO:0000256" key="6">
    <source>
        <dbReference type="ARBA" id="ARBA00023136"/>
    </source>
</evidence>
<keyword evidence="7" id="KW-0175">Coiled coil</keyword>
<feature type="transmembrane region" description="Helical" evidence="9">
    <location>
        <begin position="304"/>
        <end position="325"/>
    </location>
</feature>
<dbReference type="SUPFAM" id="SSF144091">
    <property type="entry name" value="Rhomboid-like"/>
    <property type="match status" value="1"/>
</dbReference>
<keyword evidence="12" id="KW-1185">Reference proteome</keyword>
<keyword evidence="6 9" id="KW-0472">Membrane</keyword>
<keyword evidence="4" id="KW-0378">Hydrolase</keyword>
<keyword evidence="3 9" id="KW-0812">Transmembrane</keyword>
<feature type="transmembrane region" description="Helical" evidence="9">
    <location>
        <begin position="447"/>
        <end position="465"/>
    </location>
</feature>
<evidence type="ECO:0000256" key="5">
    <source>
        <dbReference type="ARBA" id="ARBA00022989"/>
    </source>
</evidence>
<dbReference type="Pfam" id="PF01694">
    <property type="entry name" value="Rhomboid"/>
    <property type="match status" value="1"/>
</dbReference>
<evidence type="ECO:0000256" key="1">
    <source>
        <dbReference type="ARBA" id="ARBA00004141"/>
    </source>
</evidence>
<feature type="transmembrane region" description="Helical" evidence="9">
    <location>
        <begin position="477"/>
        <end position="497"/>
    </location>
</feature>
<accession>A0A9W8VN53</accession>
<evidence type="ECO:0000256" key="7">
    <source>
        <dbReference type="SAM" id="Coils"/>
    </source>
</evidence>
<proteinExistence type="inferred from homology"/>
<feature type="region of interest" description="Disordered" evidence="8">
    <location>
        <begin position="184"/>
        <end position="225"/>
    </location>
</feature>
<dbReference type="InterPro" id="IPR022764">
    <property type="entry name" value="Peptidase_S54_rhomboid_dom"/>
</dbReference>
<dbReference type="EMBL" id="JAOQAZ010000001">
    <property type="protein sequence ID" value="KAJ4271821.1"/>
    <property type="molecule type" value="Genomic_DNA"/>
</dbReference>
<evidence type="ECO:0000256" key="4">
    <source>
        <dbReference type="ARBA" id="ARBA00022801"/>
    </source>
</evidence>
<dbReference type="GO" id="GO:0004252">
    <property type="term" value="F:serine-type endopeptidase activity"/>
    <property type="evidence" value="ECO:0007669"/>
    <property type="project" value="InterPro"/>
</dbReference>
<comment type="caution">
    <text evidence="11">The sequence shown here is derived from an EMBL/GenBank/DDBJ whole genome shotgun (WGS) entry which is preliminary data.</text>
</comment>
<comment type="similarity">
    <text evidence="2">Belongs to the peptidase S54 family.</text>
</comment>
<evidence type="ECO:0000259" key="10">
    <source>
        <dbReference type="Pfam" id="PF01694"/>
    </source>
</evidence>
<evidence type="ECO:0000256" key="2">
    <source>
        <dbReference type="ARBA" id="ARBA00009045"/>
    </source>
</evidence>
<dbReference type="InterPro" id="IPR035952">
    <property type="entry name" value="Rhomboid-like_sf"/>
</dbReference>
<evidence type="ECO:0000256" key="9">
    <source>
        <dbReference type="SAM" id="Phobius"/>
    </source>
</evidence>
<evidence type="ECO:0000256" key="8">
    <source>
        <dbReference type="SAM" id="MobiDB-lite"/>
    </source>
</evidence>
<feature type="domain" description="Peptidase S54 rhomboid" evidence="10">
    <location>
        <begin position="383"/>
        <end position="521"/>
    </location>
</feature>
<protein>
    <recommendedName>
        <fullName evidence="10">Peptidase S54 rhomboid domain-containing protein</fullName>
    </recommendedName>
</protein>
<dbReference type="PANTHER" id="PTHR43731:SF14">
    <property type="entry name" value="PRESENILIN-ASSOCIATED RHOMBOID-LIKE PROTEIN, MITOCHONDRIAL"/>
    <property type="match status" value="1"/>
</dbReference>
<dbReference type="Proteomes" id="UP001152049">
    <property type="component" value="Unassembled WGS sequence"/>
</dbReference>
<keyword evidence="5 9" id="KW-1133">Transmembrane helix</keyword>
<organism evidence="11 12">
    <name type="scientific">Fusarium torreyae</name>
    <dbReference type="NCBI Taxonomy" id="1237075"/>
    <lineage>
        <taxon>Eukaryota</taxon>
        <taxon>Fungi</taxon>
        <taxon>Dikarya</taxon>
        <taxon>Ascomycota</taxon>
        <taxon>Pezizomycotina</taxon>
        <taxon>Sordariomycetes</taxon>
        <taxon>Hypocreomycetidae</taxon>
        <taxon>Hypocreales</taxon>
        <taxon>Nectriaceae</taxon>
        <taxon>Fusarium</taxon>
    </lineage>
</organism>
<feature type="transmembrane region" description="Helical" evidence="9">
    <location>
        <begin position="340"/>
        <end position="359"/>
    </location>
</feature>
<dbReference type="GO" id="GO:0006465">
    <property type="term" value="P:signal peptide processing"/>
    <property type="evidence" value="ECO:0007669"/>
    <property type="project" value="TreeGrafter"/>
</dbReference>
<dbReference type="OrthoDB" id="10260614at2759"/>
<evidence type="ECO:0000313" key="11">
    <source>
        <dbReference type="EMBL" id="KAJ4271821.1"/>
    </source>
</evidence>
<evidence type="ECO:0000256" key="3">
    <source>
        <dbReference type="ARBA" id="ARBA00022692"/>
    </source>
</evidence>
<evidence type="ECO:0000313" key="12">
    <source>
        <dbReference type="Proteomes" id="UP001152049"/>
    </source>
</evidence>
<dbReference type="PANTHER" id="PTHR43731">
    <property type="entry name" value="RHOMBOID PROTEASE"/>
    <property type="match status" value="1"/>
</dbReference>
<reference evidence="11" key="1">
    <citation type="submission" date="2022-09" db="EMBL/GenBank/DDBJ databases">
        <title>Fusarium specimens isolated from Avocado Roots.</title>
        <authorList>
            <person name="Stajich J."/>
            <person name="Roper C."/>
            <person name="Heimlech-Rivalta G."/>
        </authorList>
    </citation>
    <scope>NUCLEOTIDE SEQUENCE</scope>
    <source>
        <strain evidence="11">CF00136</strain>
    </source>
</reference>
<name>A0A9W8VN53_9HYPO</name>
<gene>
    <name evidence="11" type="ORF">NW762_000527</name>
</gene>
<comment type="subcellular location">
    <subcellularLocation>
        <location evidence="1">Membrane</location>
        <topology evidence="1">Multi-pass membrane protein</topology>
    </subcellularLocation>
</comment>
<feature type="coiled-coil region" evidence="7">
    <location>
        <begin position="229"/>
        <end position="259"/>
    </location>
</feature>
<dbReference type="Gene3D" id="1.20.1540.10">
    <property type="entry name" value="Rhomboid-like"/>
    <property type="match status" value="1"/>
</dbReference>